<dbReference type="Proteomes" id="UP001335737">
    <property type="component" value="Unassembled WGS sequence"/>
</dbReference>
<evidence type="ECO:0000259" key="3">
    <source>
        <dbReference type="SMART" id="SM00421"/>
    </source>
</evidence>
<dbReference type="SUPFAM" id="SSF52172">
    <property type="entry name" value="CheY-like"/>
    <property type="match status" value="1"/>
</dbReference>
<feature type="domain" description="HTH luxR-type" evidence="3">
    <location>
        <begin position="156"/>
        <end position="213"/>
    </location>
</feature>
<protein>
    <submittedName>
        <fullName evidence="4">Response regulator transcription factor</fullName>
    </submittedName>
</protein>
<evidence type="ECO:0000256" key="2">
    <source>
        <dbReference type="ARBA" id="ARBA00023163"/>
    </source>
</evidence>
<dbReference type="Pfam" id="PF00196">
    <property type="entry name" value="GerE"/>
    <property type="match status" value="1"/>
</dbReference>
<gene>
    <name evidence="4" type="ORF">QGM71_13580</name>
</gene>
<dbReference type="InterPro" id="IPR011006">
    <property type="entry name" value="CheY-like_superfamily"/>
</dbReference>
<dbReference type="EMBL" id="JARZFX010000006">
    <property type="protein sequence ID" value="MEC5424526.1"/>
    <property type="molecule type" value="Genomic_DNA"/>
</dbReference>
<keyword evidence="5" id="KW-1185">Reference proteome</keyword>
<evidence type="ECO:0000256" key="1">
    <source>
        <dbReference type="ARBA" id="ARBA00023015"/>
    </source>
</evidence>
<evidence type="ECO:0000313" key="5">
    <source>
        <dbReference type="Proteomes" id="UP001335737"/>
    </source>
</evidence>
<name>A0ABU6KHH2_9BACI</name>
<organism evidence="4 5">
    <name type="scientific">Virgibacillus tibetensis</name>
    <dbReference type="NCBI Taxonomy" id="3042313"/>
    <lineage>
        <taxon>Bacteria</taxon>
        <taxon>Bacillati</taxon>
        <taxon>Bacillota</taxon>
        <taxon>Bacilli</taxon>
        <taxon>Bacillales</taxon>
        <taxon>Bacillaceae</taxon>
        <taxon>Virgibacillus</taxon>
    </lineage>
</organism>
<dbReference type="PANTHER" id="PTHR45566">
    <property type="entry name" value="HTH-TYPE TRANSCRIPTIONAL REGULATOR YHJB-RELATED"/>
    <property type="match status" value="1"/>
</dbReference>
<dbReference type="InterPro" id="IPR051015">
    <property type="entry name" value="EvgA-like"/>
</dbReference>
<dbReference type="InterPro" id="IPR000792">
    <property type="entry name" value="Tscrpt_reg_LuxR_C"/>
</dbReference>
<keyword evidence="2" id="KW-0804">Transcription</keyword>
<sequence length="219" mass="25534">MMKIAIIDKDQLINRGLRIILDENDDFEILEIEPNSNTIHNKVDEFIPDIMLIHVNDYTNNFAEIINDLRKIYASIKIILMFPNGYRNAGSFDIYEGVNGFLLNNISAEGFVYSIRNVYDNQFVLSKEIAEKMISKAQYGSTDEKEKMKQKLRLKGISISSRDSDVLYLIYSNYKNKEIAGELQLPEKTVRDYVSRVYKKININNRKQVIGFIRQIMEE</sequence>
<comment type="caution">
    <text evidence="4">The sequence shown here is derived from an EMBL/GenBank/DDBJ whole genome shotgun (WGS) entry which is preliminary data.</text>
</comment>
<accession>A0ABU6KHH2</accession>
<dbReference type="PANTHER" id="PTHR45566:SF2">
    <property type="entry name" value="NARL SUBFAMILY"/>
    <property type="match status" value="1"/>
</dbReference>
<dbReference type="InterPro" id="IPR016032">
    <property type="entry name" value="Sig_transdc_resp-reg_C-effctor"/>
</dbReference>
<dbReference type="SUPFAM" id="SSF46894">
    <property type="entry name" value="C-terminal effector domain of the bipartite response regulators"/>
    <property type="match status" value="1"/>
</dbReference>
<dbReference type="RefSeq" id="WP_327608090.1">
    <property type="nucleotide sequence ID" value="NZ_JARZFX010000006.1"/>
</dbReference>
<dbReference type="Gene3D" id="3.40.50.2300">
    <property type="match status" value="1"/>
</dbReference>
<dbReference type="SMART" id="SM00421">
    <property type="entry name" value="HTH_LUXR"/>
    <property type="match status" value="1"/>
</dbReference>
<reference evidence="4 5" key="1">
    <citation type="journal article" date="2024" name="Int. J. Syst. Evol. Microbiol.">
        <title>Virgibacillus tibetensis sp. nov., isolated from salt lake on the Tibetan Plateau of China.</title>
        <authorList>
            <person name="Phurbu D."/>
            <person name="Liu Z.-X."/>
            <person name="Wang R."/>
            <person name="Zheng Y.-Y."/>
            <person name="Liu H.-C."/>
            <person name="Zhou Y.-G."/>
            <person name="Yu Y.-J."/>
            <person name="Li A.-H."/>
        </authorList>
    </citation>
    <scope>NUCLEOTIDE SEQUENCE [LARGE SCALE GENOMIC DNA]</scope>
    <source>
        <strain evidence="4 5">C22-A2</strain>
    </source>
</reference>
<proteinExistence type="predicted"/>
<keyword evidence="1" id="KW-0805">Transcription regulation</keyword>
<dbReference type="PRINTS" id="PR00038">
    <property type="entry name" value="HTHLUXR"/>
</dbReference>
<evidence type="ECO:0000313" key="4">
    <source>
        <dbReference type="EMBL" id="MEC5424526.1"/>
    </source>
</evidence>